<dbReference type="KEGG" id="ehx:EMIHUDRAFT_106105"/>
<feature type="domain" description="Glycosyl transferase CAP10" evidence="3">
    <location>
        <begin position="57"/>
        <end position="283"/>
    </location>
</feature>
<keyword evidence="5" id="KW-1185">Reference proteome</keyword>
<dbReference type="PANTHER" id="PTHR12203">
    <property type="entry name" value="KDEL LYS-ASP-GLU-LEU CONTAINING - RELATED"/>
    <property type="match status" value="1"/>
</dbReference>
<keyword evidence="2" id="KW-0808">Transferase</keyword>
<reference evidence="4" key="2">
    <citation type="submission" date="2024-10" db="UniProtKB">
        <authorList>
            <consortium name="EnsemblProtists"/>
        </authorList>
    </citation>
    <scope>IDENTIFICATION</scope>
</reference>
<dbReference type="PaxDb" id="2903-EOD08403"/>
<dbReference type="InterPro" id="IPR051091">
    <property type="entry name" value="O-Glucosyltr/Glycosyltrsf_90"/>
</dbReference>
<accession>A0A0D3IAW8</accession>
<dbReference type="HOGENOM" id="CLU_666363_0_0_1"/>
<dbReference type="SMART" id="SM00672">
    <property type="entry name" value="CAP10"/>
    <property type="match status" value="1"/>
</dbReference>
<evidence type="ECO:0000256" key="2">
    <source>
        <dbReference type="ARBA" id="ARBA00022679"/>
    </source>
</evidence>
<dbReference type="EnsemblProtists" id="EOD08403">
    <property type="protein sequence ID" value="EOD08403"/>
    <property type="gene ID" value="EMIHUDRAFT_106105"/>
</dbReference>
<evidence type="ECO:0000313" key="4">
    <source>
        <dbReference type="EnsemblProtists" id="EOD08403"/>
    </source>
</evidence>
<sequence length="413" mass="46453">MAKEMLQPFTVFTREMLDAAVATCFDNGTMYCARAQVHRGSLYLTDYRAIFFDRWHSLPDIDIVFAAVDEPRVKMLVEEAQWTRTVGKYPGKSEGVRWEDKIELAMHTGNVGSPFRKRLAAAAAAHPDSMLVNELFIGDHGKIKQTCRELGLHTQGGHQQHKCFMRFEDQCSYKYLLNSASIGYANKFKYLLLCGSVVIYVQDGMQHKEFYEHGLLPGVHYVQAATADDVPAMGRETALRQRRWRCEQVASAGRARLAALDVRAIAAFNAELFTQYAAKQRFRVRPLPGAVRIDCEDDLWRHYARDPGFLKHFRSEDNATCVRPISPPFRPPGWGGAYNGSKVRCVASHDQRAGAQPLFCTPGAVVEEDQNPGDKTLQHRVITTTRSVQPGTSYAPFSEFPSAAKDGIPWTML</sequence>
<dbReference type="RefSeq" id="XP_005760832.1">
    <property type="nucleotide sequence ID" value="XM_005760775.1"/>
</dbReference>
<evidence type="ECO:0000256" key="1">
    <source>
        <dbReference type="ARBA" id="ARBA00010118"/>
    </source>
</evidence>
<dbReference type="PANTHER" id="PTHR12203:SF35">
    <property type="entry name" value="PROTEIN O-GLUCOSYLTRANSFERASE 1"/>
    <property type="match status" value="1"/>
</dbReference>
<comment type="similarity">
    <text evidence="1">Belongs to the glycosyltransferase 90 family.</text>
</comment>
<dbReference type="Pfam" id="PF05686">
    <property type="entry name" value="Glyco_transf_90"/>
    <property type="match status" value="1"/>
</dbReference>
<reference evidence="5" key="1">
    <citation type="journal article" date="2013" name="Nature">
        <title>Pan genome of the phytoplankton Emiliania underpins its global distribution.</title>
        <authorList>
            <person name="Read B.A."/>
            <person name="Kegel J."/>
            <person name="Klute M.J."/>
            <person name="Kuo A."/>
            <person name="Lefebvre S.C."/>
            <person name="Maumus F."/>
            <person name="Mayer C."/>
            <person name="Miller J."/>
            <person name="Monier A."/>
            <person name="Salamov A."/>
            <person name="Young J."/>
            <person name="Aguilar M."/>
            <person name="Claverie J.M."/>
            <person name="Frickenhaus S."/>
            <person name="Gonzalez K."/>
            <person name="Herman E.K."/>
            <person name="Lin Y.C."/>
            <person name="Napier J."/>
            <person name="Ogata H."/>
            <person name="Sarno A.F."/>
            <person name="Shmutz J."/>
            <person name="Schroeder D."/>
            <person name="de Vargas C."/>
            <person name="Verret F."/>
            <person name="von Dassow P."/>
            <person name="Valentin K."/>
            <person name="Van de Peer Y."/>
            <person name="Wheeler G."/>
            <person name="Dacks J.B."/>
            <person name="Delwiche C.F."/>
            <person name="Dyhrman S.T."/>
            <person name="Glockner G."/>
            <person name="John U."/>
            <person name="Richards T."/>
            <person name="Worden A.Z."/>
            <person name="Zhang X."/>
            <person name="Grigoriev I.V."/>
            <person name="Allen A.E."/>
            <person name="Bidle K."/>
            <person name="Borodovsky M."/>
            <person name="Bowler C."/>
            <person name="Brownlee C."/>
            <person name="Cock J.M."/>
            <person name="Elias M."/>
            <person name="Gladyshev V.N."/>
            <person name="Groth M."/>
            <person name="Guda C."/>
            <person name="Hadaegh A."/>
            <person name="Iglesias-Rodriguez M.D."/>
            <person name="Jenkins J."/>
            <person name="Jones B.M."/>
            <person name="Lawson T."/>
            <person name="Leese F."/>
            <person name="Lindquist E."/>
            <person name="Lobanov A."/>
            <person name="Lomsadze A."/>
            <person name="Malik S.B."/>
            <person name="Marsh M.E."/>
            <person name="Mackinder L."/>
            <person name="Mock T."/>
            <person name="Mueller-Roeber B."/>
            <person name="Pagarete A."/>
            <person name="Parker M."/>
            <person name="Probert I."/>
            <person name="Quesneville H."/>
            <person name="Raines C."/>
            <person name="Rensing S.A."/>
            <person name="Riano-Pachon D.M."/>
            <person name="Richier S."/>
            <person name="Rokitta S."/>
            <person name="Shiraiwa Y."/>
            <person name="Soanes D.M."/>
            <person name="van der Giezen M."/>
            <person name="Wahlund T.M."/>
            <person name="Williams B."/>
            <person name="Wilson W."/>
            <person name="Wolfe G."/>
            <person name="Wurch L.L."/>
        </authorList>
    </citation>
    <scope>NUCLEOTIDE SEQUENCE</scope>
</reference>
<proteinExistence type="inferred from homology"/>
<evidence type="ECO:0000313" key="5">
    <source>
        <dbReference type="Proteomes" id="UP000013827"/>
    </source>
</evidence>
<organism evidence="4 5">
    <name type="scientific">Emiliania huxleyi (strain CCMP1516)</name>
    <dbReference type="NCBI Taxonomy" id="280463"/>
    <lineage>
        <taxon>Eukaryota</taxon>
        <taxon>Haptista</taxon>
        <taxon>Haptophyta</taxon>
        <taxon>Prymnesiophyceae</taxon>
        <taxon>Isochrysidales</taxon>
        <taxon>Noelaerhabdaceae</taxon>
        <taxon>Emiliania</taxon>
    </lineage>
</organism>
<dbReference type="Proteomes" id="UP000013827">
    <property type="component" value="Unassembled WGS sequence"/>
</dbReference>
<name>A0A0D3IAW8_EMIH1</name>
<dbReference type="AlphaFoldDB" id="A0A0D3IAW8"/>
<dbReference type="GO" id="GO:0016740">
    <property type="term" value="F:transferase activity"/>
    <property type="evidence" value="ECO:0007669"/>
    <property type="project" value="UniProtKB-KW"/>
</dbReference>
<evidence type="ECO:0000259" key="3">
    <source>
        <dbReference type="SMART" id="SM00672"/>
    </source>
</evidence>
<dbReference type="GeneID" id="17254466"/>
<protein>
    <recommendedName>
        <fullName evidence="3">Glycosyl transferase CAP10 domain-containing protein</fullName>
    </recommendedName>
</protein>
<dbReference type="InterPro" id="IPR006598">
    <property type="entry name" value="CAP10"/>
</dbReference>